<dbReference type="OrthoDB" id="1929441at2759"/>
<sequence length="477" mass="52429">MTPNVCPVCRTFSSISNTALNAHMDSCLVMAMNTNWVGETISKAMVKPRKRRLMEDIYATAPRCTLDELERRNGTRQPSELGLVSLIAEVAKAPNLLQLETKDSRSEGAAPLSTPAMAHEEIYVDDEGSQIQLSRKQDQIFKSESTCLRNWQCSKRSGLSKWNTNKNFQKGMVHQKPLETKKAVSTSAAESDTMKAPLRCTTNEFVATSKQKFPKIPKTNNILVEEKPMDEQEISELECKDVETQAVTVSAIESSACSDLRPDILKENHSRIPAPLVPIEDSSLVIGREPSESPASCASTLSSPSPRKSHSLSFDANLATRLPVVRDNVSLQPVFEVVNEGTEGINFLSNQQTWIRLNEQPFNCQKTSLESPPGSILMSDSGFTNPSCGTTALSSSRSFLRLMGKNLIVMKAEEADWLPKVHYSSLDKNINAPSLPSALGFPSYGGVQNGLASHSGVSPALWFYRGNSWKYPAPFLA</sequence>
<feature type="region of interest" description="Disordered" evidence="1">
    <location>
        <begin position="288"/>
        <end position="310"/>
    </location>
</feature>
<name>A0A835RJZ5_VANPL</name>
<dbReference type="PANTHER" id="PTHR35767">
    <property type="entry name" value="HAPLESS PROTEIN"/>
    <property type="match status" value="1"/>
</dbReference>
<gene>
    <name evidence="2" type="ORF">HPP92_007257</name>
</gene>
<evidence type="ECO:0000256" key="1">
    <source>
        <dbReference type="SAM" id="MobiDB-lite"/>
    </source>
</evidence>
<dbReference type="PANTHER" id="PTHR35767:SF1">
    <property type="entry name" value="HAPLESS PROTEIN"/>
    <property type="match status" value="1"/>
</dbReference>
<accession>A0A835RJZ5</accession>
<evidence type="ECO:0008006" key="4">
    <source>
        <dbReference type="Google" id="ProtNLM"/>
    </source>
</evidence>
<feature type="region of interest" description="Disordered" evidence="1">
    <location>
        <begin position="100"/>
        <end position="125"/>
    </location>
</feature>
<evidence type="ECO:0000313" key="3">
    <source>
        <dbReference type="Proteomes" id="UP000639772"/>
    </source>
</evidence>
<dbReference type="Proteomes" id="UP000639772">
    <property type="component" value="Chromosome 3"/>
</dbReference>
<dbReference type="EMBL" id="JADCNM010000003">
    <property type="protein sequence ID" value="KAG0490394.1"/>
    <property type="molecule type" value="Genomic_DNA"/>
</dbReference>
<dbReference type="AlphaFoldDB" id="A0A835RJZ5"/>
<protein>
    <recommendedName>
        <fullName evidence="4">UBZ4-type domain-containing protein</fullName>
    </recommendedName>
</protein>
<dbReference type="Gene3D" id="3.30.160.60">
    <property type="entry name" value="Classic Zinc Finger"/>
    <property type="match status" value="1"/>
</dbReference>
<proteinExistence type="predicted"/>
<comment type="caution">
    <text evidence="2">The sequence shown here is derived from an EMBL/GenBank/DDBJ whole genome shotgun (WGS) entry which is preliminary data.</text>
</comment>
<organism evidence="2 3">
    <name type="scientific">Vanilla planifolia</name>
    <name type="common">Vanilla</name>
    <dbReference type="NCBI Taxonomy" id="51239"/>
    <lineage>
        <taxon>Eukaryota</taxon>
        <taxon>Viridiplantae</taxon>
        <taxon>Streptophyta</taxon>
        <taxon>Embryophyta</taxon>
        <taxon>Tracheophyta</taxon>
        <taxon>Spermatophyta</taxon>
        <taxon>Magnoliopsida</taxon>
        <taxon>Liliopsida</taxon>
        <taxon>Asparagales</taxon>
        <taxon>Orchidaceae</taxon>
        <taxon>Vanilloideae</taxon>
        <taxon>Vanilleae</taxon>
        <taxon>Vanilla</taxon>
    </lineage>
</organism>
<evidence type="ECO:0000313" key="2">
    <source>
        <dbReference type="EMBL" id="KAG0490394.1"/>
    </source>
</evidence>
<reference evidence="2 3" key="1">
    <citation type="journal article" date="2020" name="Nat. Food">
        <title>A phased Vanilla planifolia genome enables genetic improvement of flavour and production.</title>
        <authorList>
            <person name="Hasing T."/>
            <person name="Tang H."/>
            <person name="Brym M."/>
            <person name="Khazi F."/>
            <person name="Huang T."/>
            <person name="Chambers A.H."/>
        </authorList>
    </citation>
    <scope>NUCLEOTIDE SEQUENCE [LARGE SCALE GENOMIC DNA]</scope>
    <source>
        <tissue evidence="2">Leaf</tissue>
    </source>
</reference>